<dbReference type="Proteomes" id="UP000304951">
    <property type="component" value="Unassembled WGS sequence"/>
</dbReference>
<dbReference type="FunFam" id="3.40.50.720:FF:000068">
    <property type="entry name" value="Sorbitol dehydrogenase"/>
    <property type="match status" value="1"/>
</dbReference>
<comment type="caution">
    <text evidence="13">The sequence shown here is derived from an EMBL/GenBank/DDBJ whole genome shotgun (WGS) entry which is preliminary data.</text>
</comment>
<dbReference type="GO" id="GO:0003939">
    <property type="term" value="F:L-iditol 2-dehydrogenase (NAD+) activity"/>
    <property type="evidence" value="ECO:0007669"/>
    <property type="project" value="TreeGrafter"/>
</dbReference>
<dbReference type="SUPFAM" id="SSF50129">
    <property type="entry name" value="GroES-like"/>
    <property type="match status" value="1"/>
</dbReference>
<dbReference type="InterPro" id="IPR002328">
    <property type="entry name" value="ADH_Zn_CS"/>
</dbReference>
<protein>
    <recommendedName>
        <fullName evidence="9">D-xylulose reductase</fullName>
        <ecNumber evidence="9">1.1.1.9</ecNumber>
    </recommendedName>
    <alternativeName>
        <fullName evidence="10">Xylitol dehydrogenase A</fullName>
    </alternativeName>
</protein>
<dbReference type="GO" id="GO:0046526">
    <property type="term" value="F:D-xylulose reductase activity"/>
    <property type="evidence" value="ECO:0007669"/>
    <property type="project" value="UniProtKB-EC"/>
</dbReference>
<evidence type="ECO:0000256" key="8">
    <source>
        <dbReference type="ARBA" id="ARBA00025713"/>
    </source>
</evidence>
<comment type="similarity">
    <text evidence="2 11">Belongs to the zinc-containing alcohol dehydrogenase family.</text>
</comment>
<evidence type="ECO:0000256" key="9">
    <source>
        <dbReference type="ARBA" id="ARBA00026119"/>
    </source>
</evidence>
<dbReference type="CDD" id="cd05285">
    <property type="entry name" value="sorbitol_DH"/>
    <property type="match status" value="1"/>
</dbReference>
<dbReference type="Gene3D" id="3.40.50.720">
    <property type="entry name" value="NAD(P)-binding Rossmann-like Domain"/>
    <property type="match status" value="1"/>
</dbReference>
<dbReference type="PANTHER" id="PTHR43161">
    <property type="entry name" value="SORBITOL DEHYDROGENASE"/>
    <property type="match status" value="1"/>
</dbReference>
<dbReference type="InterPro" id="IPR011032">
    <property type="entry name" value="GroES-like_sf"/>
</dbReference>
<evidence type="ECO:0000259" key="12">
    <source>
        <dbReference type="SMART" id="SM00829"/>
    </source>
</evidence>
<feature type="domain" description="Enoyl reductase (ER)" evidence="12">
    <location>
        <begin position="19"/>
        <end position="356"/>
    </location>
</feature>
<organism evidence="13 14">
    <name type="scientific">Aureobasidium pullulans</name>
    <name type="common">Black yeast</name>
    <name type="synonym">Pullularia pullulans</name>
    <dbReference type="NCBI Taxonomy" id="5580"/>
    <lineage>
        <taxon>Eukaryota</taxon>
        <taxon>Fungi</taxon>
        <taxon>Dikarya</taxon>
        <taxon>Ascomycota</taxon>
        <taxon>Pezizomycotina</taxon>
        <taxon>Dothideomycetes</taxon>
        <taxon>Dothideomycetidae</taxon>
        <taxon>Dothideales</taxon>
        <taxon>Saccotheciaceae</taxon>
        <taxon>Aureobasidium</taxon>
    </lineage>
</organism>
<evidence type="ECO:0000256" key="1">
    <source>
        <dbReference type="ARBA" id="ARBA00001947"/>
    </source>
</evidence>
<dbReference type="InterPro" id="IPR045306">
    <property type="entry name" value="SDH-like"/>
</dbReference>
<dbReference type="Gene3D" id="3.90.180.10">
    <property type="entry name" value="Medium-chain alcohol dehydrogenases, catalytic domain"/>
    <property type="match status" value="1"/>
</dbReference>
<name>A0A4S8SWH1_AURPU</name>
<keyword evidence="4 11" id="KW-0862">Zinc</keyword>
<comment type="cofactor">
    <cofactor evidence="1 11">
        <name>Zn(2+)</name>
        <dbReference type="ChEBI" id="CHEBI:29105"/>
    </cofactor>
</comment>
<dbReference type="GO" id="GO:0006062">
    <property type="term" value="P:sorbitol catabolic process"/>
    <property type="evidence" value="ECO:0007669"/>
    <property type="project" value="TreeGrafter"/>
</dbReference>
<reference evidence="13 14" key="1">
    <citation type="submission" date="2018-10" db="EMBL/GenBank/DDBJ databases">
        <title>Fifty Aureobasidium pullulans genomes reveal a recombining polyextremotolerant generalist.</title>
        <authorList>
            <person name="Gostincar C."/>
            <person name="Turk M."/>
            <person name="Zajc J."/>
            <person name="Gunde-Cimerman N."/>
        </authorList>
    </citation>
    <scope>NUCLEOTIDE SEQUENCE [LARGE SCALE GENOMIC DNA]</scope>
    <source>
        <strain evidence="13 14">EXF-11900</strain>
    </source>
</reference>
<dbReference type="AlphaFoldDB" id="A0A4S8SWH1"/>
<dbReference type="Pfam" id="PF08240">
    <property type="entry name" value="ADH_N"/>
    <property type="match status" value="1"/>
</dbReference>
<dbReference type="EC" id="1.1.1.9" evidence="9"/>
<dbReference type="GO" id="GO:0008270">
    <property type="term" value="F:zinc ion binding"/>
    <property type="evidence" value="ECO:0007669"/>
    <property type="project" value="InterPro"/>
</dbReference>
<proteinExistence type="inferred from homology"/>
<evidence type="ECO:0000256" key="4">
    <source>
        <dbReference type="ARBA" id="ARBA00022833"/>
    </source>
</evidence>
<keyword evidence="3 11" id="KW-0479">Metal-binding</keyword>
<comment type="pathway">
    <text evidence="8">Carbohydrate degradation; L-arabinose degradation via L-arabinitol; D-xylulose 5-phosphate from L-arabinose (fungal route): step 4/5.</text>
</comment>
<dbReference type="Pfam" id="PF00107">
    <property type="entry name" value="ADH_zinc_N"/>
    <property type="match status" value="1"/>
</dbReference>
<keyword evidence="6" id="KW-0520">NAD</keyword>
<keyword evidence="5" id="KW-0560">Oxidoreductase</keyword>
<accession>A0A4S8SWH1</accession>
<dbReference type="InterPro" id="IPR020843">
    <property type="entry name" value="ER"/>
</dbReference>
<dbReference type="EMBL" id="QZAF01000035">
    <property type="protein sequence ID" value="THV75608.1"/>
    <property type="molecule type" value="Genomic_DNA"/>
</dbReference>
<evidence type="ECO:0000313" key="13">
    <source>
        <dbReference type="EMBL" id="THV75608.1"/>
    </source>
</evidence>
<dbReference type="InterPro" id="IPR036291">
    <property type="entry name" value="NAD(P)-bd_dom_sf"/>
</dbReference>
<gene>
    <name evidence="13" type="ORF">D6D28_01711</name>
</gene>
<dbReference type="SMART" id="SM00829">
    <property type="entry name" value="PKS_ER"/>
    <property type="match status" value="1"/>
</dbReference>
<sequence>MGHIQSDRTKMRNPSFVLKKVNELVYENRPKPLIQHEHDVLLEVNYTGICGSEIHYWTRGQIGPFVVREPMVLGHESSGTVVKVGKGVTNLKIGDRVAMEPGIPCRRCSACKNGTYNLCKKMAFAATPPYDGTLAQFYILPEDLCCKLPDNVSLQEGAMLEPLSVAVHICRQGKIQHGDSVVVFGAGPIGLLCCAVARAYGAGKVIAVDIQKSRLDFARSFAASATFEYSGGTAVESAQKLVQENDLGDGADVAIDASGAASSIQTAINVLRMGGSYVQGGMPHADIPFSMVDACTKELTIRGSFRYGPKDYETALGMVATGAVDVKKLITKTVPFEDAEQAFHEVKEGKVIKLLIAGPSQDV</sequence>
<evidence type="ECO:0000256" key="2">
    <source>
        <dbReference type="ARBA" id="ARBA00008072"/>
    </source>
</evidence>
<evidence type="ECO:0000256" key="10">
    <source>
        <dbReference type="ARBA" id="ARBA00030139"/>
    </source>
</evidence>
<dbReference type="InterPro" id="IPR013149">
    <property type="entry name" value="ADH-like_C"/>
</dbReference>
<evidence type="ECO:0000256" key="5">
    <source>
        <dbReference type="ARBA" id="ARBA00023002"/>
    </source>
</evidence>
<dbReference type="PROSITE" id="PS00059">
    <property type="entry name" value="ADH_ZINC"/>
    <property type="match status" value="1"/>
</dbReference>
<evidence type="ECO:0000313" key="14">
    <source>
        <dbReference type="Proteomes" id="UP000304951"/>
    </source>
</evidence>
<dbReference type="SUPFAM" id="SSF51735">
    <property type="entry name" value="NAD(P)-binding Rossmann-fold domains"/>
    <property type="match status" value="1"/>
</dbReference>
<comment type="function">
    <text evidence="7">Xylitol dehydrogenase which catalyzes the conversion of xylitol to D-xylulose. Xylose is a major component of hemicelluloses such as xylan. Most fungi utilize D-xylose via three enzymatic reactions, xylose reductase (XR), xylitol dehydrogenase (XDH), and xylulokinase, to form xylulose 5-phosphate, which enters pentose phosphate pathway.</text>
</comment>
<dbReference type="InterPro" id="IPR013154">
    <property type="entry name" value="ADH-like_N"/>
</dbReference>
<evidence type="ECO:0000256" key="6">
    <source>
        <dbReference type="ARBA" id="ARBA00023027"/>
    </source>
</evidence>
<evidence type="ECO:0000256" key="3">
    <source>
        <dbReference type="ARBA" id="ARBA00022723"/>
    </source>
</evidence>
<evidence type="ECO:0000256" key="11">
    <source>
        <dbReference type="RuleBase" id="RU361277"/>
    </source>
</evidence>
<dbReference type="PANTHER" id="PTHR43161:SF9">
    <property type="entry name" value="SORBITOL DEHYDROGENASE"/>
    <property type="match status" value="1"/>
</dbReference>
<evidence type="ECO:0000256" key="7">
    <source>
        <dbReference type="ARBA" id="ARBA00024843"/>
    </source>
</evidence>